<keyword evidence="4" id="KW-1185">Reference proteome</keyword>
<evidence type="ECO:0000313" key="4">
    <source>
        <dbReference type="Proteomes" id="UP000184073"/>
    </source>
</evidence>
<evidence type="ECO:0000256" key="1">
    <source>
        <dbReference type="SAM" id="MobiDB-lite"/>
    </source>
</evidence>
<dbReference type="Pfam" id="PF06985">
    <property type="entry name" value="HET"/>
    <property type="match status" value="1"/>
</dbReference>
<evidence type="ECO:0000313" key="3">
    <source>
        <dbReference type="EMBL" id="OJJ08122.1"/>
    </source>
</evidence>
<dbReference type="RefSeq" id="XP_040673884.1">
    <property type="nucleotide sequence ID" value="XM_040818589.1"/>
</dbReference>
<sequence>MSSLTNSLDLPRSLLCITEDNSSHCQNLTIKKGLTNLLSQRNSLAKDEPHTTTPEPGLLLGSGSKIFTYRWPTGPFLEGLQRVCLDANVKRCSNKDCLAVKAKAKNAPACNWASFREWALTILACRLASSKAKGDTSTAITMALNFTDFALQSREEPFTELESEVYEVLSWLAQVDQVQDFDIRRNIPDDAVFGALGVARSLGICENRLWNLSVATGYEKDISILLREARNGKLNKVHDGSFRHLHHDNCPAEFCFFSDQDSTSVEQLHKCLSKRCGLLQFPLHEVETNSCSRTWWLGDHSTKPHPRAAGVPYVAISHVWSDGTGSGVQKEGFVNRCLFRYFKEAVRELGYEAIWWDTISIPKEPAARRKAIRRMNRDFRSAKCTLVHDQYLVDFPWAEDGSPCLAILLSPWFTRAWTALELALSHDVWVIFKDPCNKNKRVIKDLRSEILAIDRVSCSRSHLIASDVVDSVWRQKYDSISSILSVLKTRSTSKARDKLIIAALLAGVLSTPQARDNMTAANMPAELTKAILRGLGTIESKFLFHGHATLTQKGSFSWCPFDFLHGADVSWYKERKANNQIDAHVDENGAVIGRFEYRALKEGDVKHIFPMGSHTTVDYKISAALQRWENCLLLWRVEDQHPALLVKTVTAATVTLTDITVSVIDSLYLGTVFTSLAPKKDGDRFMILVRLGQVEAEPEVSADHIGNSFFQMRPRFEDFIKELRNSREQSSSLRRVLLKWSNALGGLSRPTQTSTLTMEQSGQTEDPNTRLSART</sequence>
<organism evidence="3 4">
    <name type="scientific">Aspergillus versicolor CBS 583.65</name>
    <dbReference type="NCBI Taxonomy" id="1036611"/>
    <lineage>
        <taxon>Eukaryota</taxon>
        <taxon>Fungi</taxon>
        <taxon>Dikarya</taxon>
        <taxon>Ascomycota</taxon>
        <taxon>Pezizomycotina</taxon>
        <taxon>Eurotiomycetes</taxon>
        <taxon>Eurotiomycetidae</taxon>
        <taxon>Eurotiales</taxon>
        <taxon>Aspergillaceae</taxon>
        <taxon>Aspergillus</taxon>
        <taxon>Aspergillus subgen. Nidulantes</taxon>
    </lineage>
</organism>
<dbReference type="VEuPathDB" id="FungiDB:ASPVEDRAFT_89353"/>
<evidence type="ECO:0000259" key="2">
    <source>
        <dbReference type="Pfam" id="PF06985"/>
    </source>
</evidence>
<dbReference type="PANTHER" id="PTHR39596">
    <property type="match status" value="1"/>
</dbReference>
<dbReference type="EMBL" id="KV878139">
    <property type="protein sequence ID" value="OJJ08122.1"/>
    <property type="molecule type" value="Genomic_DNA"/>
</dbReference>
<dbReference type="AlphaFoldDB" id="A0A1L9Q342"/>
<gene>
    <name evidence="3" type="ORF">ASPVEDRAFT_89353</name>
</gene>
<dbReference type="STRING" id="1036611.A0A1L9Q342"/>
<dbReference type="GeneID" id="63734100"/>
<feature type="region of interest" description="Disordered" evidence="1">
    <location>
        <begin position="749"/>
        <end position="775"/>
    </location>
</feature>
<proteinExistence type="predicted"/>
<name>A0A1L9Q342_ASPVE</name>
<reference evidence="4" key="1">
    <citation type="journal article" date="2017" name="Genome Biol.">
        <title>Comparative genomics reveals high biological diversity and specific adaptations in the industrially and medically important fungal genus Aspergillus.</title>
        <authorList>
            <person name="de Vries R.P."/>
            <person name="Riley R."/>
            <person name="Wiebenga A."/>
            <person name="Aguilar-Osorio G."/>
            <person name="Amillis S."/>
            <person name="Uchima C.A."/>
            <person name="Anderluh G."/>
            <person name="Asadollahi M."/>
            <person name="Askin M."/>
            <person name="Barry K."/>
            <person name="Battaglia E."/>
            <person name="Bayram O."/>
            <person name="Benocci T."/>
            <person name="Braus-Stromeyer S.A."/>
            <person name="Caldana C."/>
            <person name="Canovas D."/>
            <person name="Cerqueira G.C."/>
            <person name="Chen F."/>
            <person name="Chen W."/>
            <person name="Choi C."/>
            <person name="Clum A."/>
            <person name="Dos Santos R.A."/>
            <person name="Damasio A.R."/>
            <person name="Diallinas G."/>
            <person name="Emri T."/>
            <person name="Fekete E."/>
            <person name="Flipphi M."/>
            <person name="Freyberg S."/>
            <person name="Gallo A."/>
            <person name="Gournas C."/>
            <person name="Habgood R."/>
            <person name="Hainaut M."/>
            <person name="Harispe M.L."/>
            <person name="Henrissat B."/>
            <person name="Hilden K.S."/>
            <person name="Hope R."/>
            <person name="Hossain A."/>
            <person name="Karabika E."/>
            <person name="Karaffa L."/>
            <person name="Karanyi Z."/>
            <person name="Krasevec N."/>
            <person name="Kuo A."/>
            <person name="Kusch H."/>
            <person name="LaButti K."/>
            <person name="Lagendijk E.L."/>
            <person name="Lapidus A."/>
            <person name="Levasseur A."/>
            <person name="Lindquist E."/>
            <person name="Lipzen A."/>
            <person name="Logrieco A.F."/>
            <person name="MacCabe A."/>
            <person name="Maekelae M.R."/>
            <person name="Malavazi I."/>
            <person name="Melin P."/>
            <person name="Meyer V."/>
            <person name="Mielnichuk N."/>
            <person name="Miskei M."/>
            <person name="Molnar A.P."/>
            <person name="Mule G."/>
            <person name="Ngan C.Y."/>
            <person name="Orejas M."/>
            <person name="Orosz E."/>
            <person name="Ouedraogo J.P."/>
            <person name="Overkamp K.M."/>
            <person name="Park H.-S."/>
            <person name="Perrone G."/>
            <person name="Piumi F."/>
            <person name="Punt P.J."/>
            <person name="Ram A.F."/>
            <person name="Ramon A."/>
            <person name="Rauscher S."/>
            <person name="Record E."/>
            <person name="Riano-Pachon D.M."/>
            <person name="Robert V."/>
            <person name="Roehrig J."/>
            <person name="Ruller R."/>
            <person name="Salamov A."/>
            <person name="Salih N.S."/>
            <person name="Samson R.A."/>
            <person name="Sandor E."/>
            <person name="Sanguinetti M."/>
            <person name="Schuetze T."/>
            <person name="Sepcic K."/>
            <person name="Shelest E."/>
            <person name="Sherlock G."/>
            <person name="Sophianopoulou V."/>
            <person name="Squina F.M."/>
            <person name="Sun H."/>
            <person name="Susca A."/>
            <person name="Todd R.B."/>
            <person name="Tsang A."/>
            <person name="Unkles S.E."/>
            <person name="van de Wiele N."/>
            <person name="van Rossen-Uffink D."/>
            <person name="Oliveira J.V."/>
            <person name="Vesth T.C."/>
            <person name="Visser J."/>
            <person name="Yu J.-H."/>
            <person name="Zhou M."/>
            <person name="Andersen M.R."/>
            <person name="Archer D.B."/>
            <person name="Baker S.E."/>
            <person name="Benoit I."/>
            <person name="Brakhage A.A."/>
            <person name="Braus G.H."/>
            <person name="Fischer R."/>
            <person name="Frisvad J.C."/>
            <person name="Goldman G.H."/>
            <person name="Houbraken J."/>
            <person name="Oakley B."/>
            <person name="Pocsi I."/>
            <person name="Scazzocchio C."/>
            <person name="Seiboth B."/>
            <person name="vanKuyk P.A."/>
            <person name="Wortman J."/>
            <person name="Dyer P.S."/>
            <person name="Grigoriev I.V."/>
        </authorList>
    </citation>
    <scope>NUCLEOTIDE SEQUENCE [LARGE SCALE GENOMIC DNA]</scope>
    <source>
        <strain evidence="4">CBS 583.65</strain>
    </source>
</reference>
<feature type="domain" description="Heterokaryon incompatibility" evidence="2">
    <location>
        <begin position="313"/>
        <end position="387"/>
    </location>
</feature>
<dbReference type="PANTHER" id="PTHR39596:SF2">
    <property type="entry name" value="HET DOMAIN PROTEIN (AFU_ORTHOLOGUE AFUA_1G17550)-RELATED"/>
    <property type="match status" value="1"/>
</dbReference>
<protein>
    <recommendedName>
        <fullName evidence="2">Heterokaryon incompatibility domain-containing protein</fullName>
    </recommendedName>
</protein>
<dbReference type="Proteomes" id="UP000184073">
    <property type="component" value="Unassembled WGS sequence"/>
</dbReference>
<dbReference type="InterPro" id="IPR010730">
    <property type="entry name" value="HET"/>
</dbReference>
<dbReference type="OrthoDB" id="20872at2759"/>
<accession>A0A1L9Q342</accession>